<organism evidence="1 2">
    <name type="scientific">Synaphobranchus kaupii</name>
    <name type="common">Kaup's arrowtooth eel</name>
    <dbReference type="NCBI Taxonomy" id="118154"/>
    <lineage>
        <taxon>Eukaryota</taxon>
        <taxon>Metazoa</taxon>
        <taxon>Chordata</taxon>
        <taxon>Craniata</taxon>
        <taxon>Vertebrata</taxon>
        <taxon>Euteleostomi</taxon>
        <taxon>Actinopterygii</taxon>
        <taxon>Neopterygii</taxon>
        <taxon>Teleostei</taxon>
        <taxon>Anguilliformes</taxon>
        <taxon>Synaphobranchidae</taxon>
        <taxon>Synaphobranchus</taxon>
    </lineage>
</organism>
<gene>
    <name evidence="1" type="ORF">SKAU_G00226290</name>
</gene>
<accession>A0A9Q1F4S4</accession>
<keyword evidence="2" id="KW-1185">Reference proteome</keyword>
<dbReference type="EMBL" id="JAINUF010000008">
    <property type="protein sequence ID" value="KAJ8351153.1"/>
    <property type="molecule type" value="Genomic_DNA"/>
</dbReference>
<sequence>MGARAVSEIPMRSPTTGWKPDTYINSLSLDRPATLKRTGCWLRTMALSTMKPGRCLQTQAASHMVPVRESGSFTPTPQRFSVFIPKAE</sequence>
<protein>
    <submittedName>
        <fullName evidence="1">Uncharacterized protein</fullName>
    </submittedName>
</protein>
<dbReference type="AlphaFoldDB" id="A0A9Q1F4S4"/>
<reference evidence="1" key="1">
    <citation type="journal article" date="2023" name="Science">
        <title>Genome structures resolve the early diversification of teleost fishes.</title>
        <authorList>
            <person name="Parey E."/>
            <person name="Louis A."/>
            <person name="Montfort J."/>
            <person name="Bouchez O."/>
            <person name="Roques C."/>
            <person name="Iampietro C."/>
            <person name="Lluch J."/>
            <person name="Castinel A."/>
            <person name="Donnadieu C."/>
            <person name="Desvignes T."/>
            <person name="Floi Bucao C."/>
            <person name="Jouanno E."/>
            <person name="Wen M."/>
            <person name="Mejri S."/>
            <person name="Dirks R."/>
            <person name="Jansen H."/>
            <person name="Henkel C."/>
            <person name="Chen W.J."/>
            <person name="Zahm M."/>
            <person name="Cabau C."/>
            <person name="Klopp C."/>
            <person name="Thompson A.W."/>
            <person name="Robinson-Rechavi M."/>
            <person name="Braasch I."/>
            <person name="Lecointre G."/>
            <person name="Bobe J."/>
            <person name="Postlethwait J.H."/>
            <person name="Berthelot C."/>
            <person name="Roest Crollius H."/>
            <person name="Guiguen Y."/>
        </authorList>
    </citation>
    <scope>NUCLEOTIDE SEQUENCE</scope>
    <source>
        <strain evidence="1">WJC10195</strain>
    </source>
</reference>
<dbReference type="Proteomes" id="UP001152622">
    <property type="component" value="Chromosome 8"/>
</dbReference>
<name>A0A9Q1F4S4_SYNKA</name>
<evidence type="ECO:0000313" key="1">
    <source>
        <dbReference type="EMBL" id="KAJ8351153.1"/>
    </source>
</evidence>
<comment type="caution">
    <text evidence="1">The sequence shown here is derived from an EMBL/GenBank/DDBJ whole genome shotgun (WGS) entry which is preliminary data.</text>
</comment>
<evidence type="ECO:0000313" key="2">
    <source>
        <dbReference type="Proteomes" id="UP001152622"/>
    </source>
</evidence>
<proteinExistence type="predicted"/>